<accession>A0A183L228</accession>
<dbReference type="Proteomes" id="UP000279833">
    <property type="component" value="Unassembled WGS sequence"/>
</dbReference>
<dbReference type="WBParaSite" id="SCUD_0002138201-mRNA-1">
    <property type="protein sequence ID" value="SCUD_0002138201-mRNA-1"/>
    <property type="gene ID" value="SCUD_0002138201"/>
</dbReference>
<evidence type="ECO:0000256" key="4">
    <source>
        <dbReference type="ARBA" id="ARBA00022687"/>
    </source>
</evidence>
<dbReference type="EMBL" id="UZAK01046424">
    <property type="protein sequence ID" value="VDP75272.1"/>
    <property type="molecule type" value="Genomic_DNA"/>
</dbReference>
<sequence length="109" mass="12584">MANGTSVGETKFIYYIDEEETPYLVKLNIAPEKVTLGDFKNALNRPHSKFFFKSLDDDFGVVKEEIFEDNAPLPCFNGRVVSWVCIRIIFINSYFIDKVSGIQYLFPRC</sequence>
<dbReference type="Gene3D" id="2.40.240.130">
    <property type="match status" value="1"/>
</dbReference>
<evidence type="ECO:0000256" key="1">
    <source>
        <dbReference type="ARBA" id="ARBA00004496"/>
    </source>
</evidence>
<dbReference type="SMART" id="SM00021">
    <property type="entry name" value="DAX"/>
    <property type="match status" value="1"/>
</dbReference>
<keyword evidence="4 5" id="KW-0879">Wnt signaling pathway</keyword>
<dbReference type="FunFam" id="2.40.240.130:FF:000001">
    <property type="entry name" value="Segment polarity protein dishevelled homolog DVL-1"/>
    <property type="match status" value="1"/>
</dbReference>
<organism evidence="9">
    <name type="scientific">Schistosoma curassoni</name>
    <dbReference type="NCBI Taxonomy" id="6186"/>
    <lineage>
        <taxon>Eukaryota</taxon>
        <taxon>Metazoa</taxon>
        <taxon>Spiralia</taxon>
        <taxon>Lophotrochozoa</taxon>
        <taxon>Platyhelminthes</taxon>
        <taxon>Trematoda</taxon>
        <taxon>Digenea</taxon>
        <taxon>Strigeidida</taxon>
        <taxon>Schistosomatoidea</taxon>
        <taxon>Schistosomatidae</taxon>
        <taxon>Schistosoma</taxon>
    </lineage>
</organism>
<keyword evidence="2" id="KW-0217">Developmental protein</keyword>
<dbReference type="Pfam" id="PF00778">
    <property type="entry name" value="DIX"/>
    <property type="match status" value="1"/>
</dbReference>
<name>A0A183L228_9TREM</name>
<dbReference type="InterPro" id="IPR038207">
    <property type="entry name" value="DIX_dom_sf"/>
</dbReference>
<reference evidence="9" key="1">
    <citation type="submission" date="2016-06" db="UniProtKB">
        <authorList>
            <consortium name="WormBaseParasite"/>
        </authorList>
    </citation>
    <scope>IDENTIFICATION</scope>
</reference>
<evidence type="ECO:0000256" key="5">
    <source>
        <dbReference type="PROSITE-ProRule" id="PRU00069"/>
    </source>
</evidence>
<dbReference type="InterPro" id="IPR029071">
    <property type="entry name" value="Ubiquitin-like_domsf"/>
</dbReference>
<proteinExistence type="predicted"/>
<dbReference type="SUPFAM" id="SSF54236">
    <property type="entry name" value="Ubiquitin-like"/>
    <property type="match status" value="1"/>
</dbReference>
<evidence type="ECO:0000259" key="6">
    <source>
        <dbReference type="PROSITE" id="PS50841"/>
    </source>
</evidence>
<dbReference type="PANTHER" id="PTHR10878">
    <property type="entry name" value="SEGMENT POLARITY PROTEIN DISHEVELLED"/>
    <property type="match status" value="1"/>
</dbReference>
<dbReference type="GO" id="GO:0060070">
    <property type="term" value="P:canonical Wnt signaling pathway"/>
    <property type="evidence" value="ECO:0007669"/>
    <property type="project" value="TreeGrafter"/>
</dbReference>
<dbReference type="GO" id="GO:0005829">
    <property type="term" value="C:cytosol"/>
    <property type="evidence" value="ECO:0007669"/>
    <property type="project" value="TreeGrafter"/>
</dbReference>
<evidence type="ECO:0000313" key="9">
    <source>
        <dbReference type="WBParaSite" id="SCUD_0002138201-mRNA-1"/>
    </source>
</evidence>
<reference evidence="7 8" key="2">
    <citation type="submission" date="2018-11" db="EMBL/GenBank/DDBJ databases">
        <authorList>
            <consortium name="Pathogen Informatics"/>
        </authorList>
    </citation>
    <scope>NUCLEOTIDE SEQUENCE [LARGE SCALE GENOMIC DNA]</scope>
    <source>
        <strain evidence="7">Dakar</strain>
        <strain evidence="8">Dakar, Senegal</strain>
    </source>
</reference>
<dbReference type="PANTHER" id="PTHR10878:SF25">
    <property type="entry name" value="SEGMENT POLARITY PROTEIN DISHEVELLED"/>
    <property type="match status" value="1"/>
</dbReference>
<comment type="subcellular location">
    <subcellularLocation>
        <location evidence="1">Cytoplasm</location>
    </subcellularLocation>
</comment>
<gene>
    <name evidence="7" type="ORF">SCUD_LOCUS21379</name>
</gene>
<protein>
    <submittedName>
        <fullName evidence="9">DIX domain-containing protein</fullName>
    </submittedName>
</protein>
<dbReference type="PROSITE" id="PS50841">
    <property type="entry name" value="DIX"/>
    <property type="match status" value="1"/>
</dbReference>
<dbReference type="GO" id="GO:0005109">
    <property type="term" value="F:frizzled binding"/>
    <property type="evidence" value="ECO:0007669"/>
    <property type="project" value="TreeGrafter"/>
</dbReference>
<feature type="domain" description="DIX" evidence="6">
    <location>
        <begin position="7"/>
        <end position="88"/>
    </location>
</feature>
<dbReference type="AlphaFoldDB" id="A0A183L228"/>
<dbReference type="STRING" id="6186.A0A183L228"/>
<evidence type="ECO:0000313" key="7">
    <source>
        <dbReference type="EMBL" id="VDP75272.1"/>
    </source>
</evidence>
<evidence type="ECO:0000256" key="2">
    <source>
        <dbReference type="ARBA" id="ARBA00022473"/>
    </source>
</evidence>
<evidence type="ECO:0000313" key="8">
    <source>
        <dbReference type="Proteomes" id="UP000279833"/>
    </source>
</evidence>
<dbReference type="InterPro" id="IPR001158">
    <property type="entry name" value="DIX"/>
</dbReference>
<dbReference type="InterPro" id="IPR015506">
    <property type="entry name" value="Dsh/Dvl-rel"/>
</dbReference>
<keyword evidence="3" id="KW-0963">Cytoplasm</keyword>
<keyword evidence="8" id="KW-1185">Reference proteome</keyword>
<evidence type="ECO:0000256" key="3">
    <source>
        <dbReference type="ARBA" id="ARBA00022490"/>
    </source>
</evidence>